<dbReference type="Proteomes" id="UP000070035">
    <property type="component" value="Unassembled WGS sequence"/>
</dbReference>
<proteinExistence type="predicted"/>
<evidence type="ECO:0000313" key="1">
    <source>
        <dbReference type="EMBL" id="KXB01675.1"/>
    </source>
</evidence>
<name>A0A133V5F9_9EURY</name>
<sequence length="108" mass="12350">MNDKEVKRRQLAAVAREAGTSIRKKMIERQALSADLNLPLAEKVKEKIDECLQPLQKLENMSEKPVGEAIMDTIDTIIGFFNWSMKAEECVDQTNQLIKVTNNRQTIF</sequence>
<evidence type="ECO:0000313" key="2">
    <source>
        <dbReference type="Proteomes" id="UP000070035"/>
    </source>
</evidence>
<accession>A0A133V5F9</accession>
<dbReference type="AlphaFoldDB" id="A0A133V5F9"/>
<keyword evidence="2" id="KW-1185">Reference proteome</keyword>
<dbReference type="EMBL" id="LHXY01000030">
    <property type="protein sequence ID" value="KXB01675.1"/>
    <property type="molecule type" value="Genomic_DNA"/>
</dbReference>
<organism evidence="1 2">
    <name type="scientific">candidate division MSBL1 archaeon SCGC-AAA261F17</name>
    <dbReference type="NCBI Taxonomy" id="1698274"/>
    <lineage>
        <taxon>Archaea</taxon>
        <taxon>Methanobacteriati</taxon>
        <taxon>Methanobacteriota</taxon>
        <taxon>candidate division MSBL1</taxon>
    </lineage>
</organism>
<comment type="caution">
    <text evidence="1">The sequence shown here is derived from an EMBL/GenBank/DDBJ whole genome shotgun (WGS) entry which is preliminary data.</text>
</comment>
<gene>
    <name evidence="1" type="ORF">AKJ44_02280</name>
</gene>
<reference evidence="1 2" key="1">
    <citation type="journal article" date="2016" name="Sci. Rep.">
        <title>Metabolic traits of an uncultured archaeal lineage -MSBL1- from brine pools of the Red Sea.</title>
        <authorList>
            <person name="Mwirichia R."/>
            <person name="Alam I."/>
            <person name="Rashid M."/>
            <person name="Vinu M."/>
            <person name="Ba-Alawi W."/>
            <person name="Anthony Kamau A."/>
            <person name="Kamanda Ngugi D."/>
            <person name="Goker M."/>
            <person name="Klenk H.P."/>
            <person name="Bajic V."/>
            <person name="Stingl U."/>
        </authorList>
    </citation>
    <scope>NUCLEOTIDE SEQUENCE [LARGE SCALE GENOMIC DNA]</scope>
    <source>
        <strain evidence="1">SCGC-AAA261F17</strain>
    </source>
</reference>
<protein>
    <submittedName>
        <fullName evidence="1">Uncharacterized protein</fullName>
    </submittedName>
</protein>